<sequence length="80" mass="8196">MWPAKAVAPWSLPGQTIAVSGAFEVFLLVFPLPLPIGWVFAEVAGTGAVPVGEASFGCFVAGFLLADLLHGDAVEVKAIG</sequence>
<dbReference type="EMBL" id="BOMP01000083">
    <property type="protein sequence ID" value="GIE42026.1"/>
    <property type="molecule type" value="Genomic_DNA"/>
</dbReference>
<gene>
    <name evidence="1" type="ORF">Alo02nite_49240</name>
</gene>
<comment type="caution">
    <text evidence="1">The sequence shown here is derived from an EMBL/GenBank/DDBJ whole genome shotgun (WGS) entry which is preliminary data.</text>
</comment>
<accession>A0ABQ4ALY2</accession>
<evidence type="ECO:0000313" key="2">
    <source>
        <dbReference type="Proteomes" id="UP000631312"/>
    </source>
</evidence>
<protein>
    <submittedName>
        <fullName evidence="1">Uncharacterized protein</fullName>
    </submittedName>
</protein>
<proteinExistence type="predicted"/>
<evidence type="ECO:0000313" key="1">
    <source>
        <dbReference type="EMBL" id="GIE42026.1"/>
    </source>
</evidence>
<keyword evidence="2" id="KW-1185">Reference proteome</keyword>
<organism evidence="1 2">
    <name type="scientific">Actinoplanes lobatus</name>
    <dbReference type="NCBI Taxonomy" id="113568"/>
    <lineage>
        <taxon>Bacteria</taxon>
        <taxon>Bacillati</taxon>
        <taxon>Actinomycetota</taxon>
        <taxon>Actinomycetes</taxon>
        <taxon>Micromonosporales</taxon>
        <taxon>Micromonosporaceae</taxon>
        <taxon>Actinoplanes</taxon>
    </lineage>
</organism>
<name>A0ABQ4ALY2_9ACTN</name>
<reference evidence="1 2" key="1">
    <citation type="submission" date="2021-01" db="EMBL/GenBank/DDBJ databases">
        <title>Whole genome shotgun sequence of Actinoplanes lobatus NBRC 12513.</title>
        <authorList>
            <person name="Komaki H."/>
            <person name="Tamura T."/>
        </authorList>
    </citation>
    <scope>NUCLEOTIDE SEQUENCE [LARGE SCALE GENOMIC DNA]</scope>
    <source>
        <strain evidence="1 2">NBRC 12513</strain>
    </source>
</reference>
<dbReference type="Proteomes" id="UP000631312">
    <property type="component" value="Unassembled WGS sequence"/>
</dbReference>